<keyword evidence="10" id="KW-1185">Reference proteome</keyword>
<dbReference type="Pfam" id="PF13304">
    <property type="entry name" value="AAA_21"/>
    <property type="match status" value="1"/>
</dbReference>
<dbReference type="InterPro" id="IPR051535">
    <property type="entry name" value="Siderophore_ABC-ATPase"/>
</dbReference>
<dbReference type="InterPro" id="IPR027417">
    <property type="entry name" value="P-loop_NTPase"/>
</dbReference>
<dbReference type="PANTHER" id="PTHR42771:SF2">
    <property type="entry name" value="IRON(3+)-HYDROXAMATE IMPORT ATP-BINDING PROTEIN FHUC"/>
    <property type="match status" value="1"/>
</dbReference>
<evidence type="ECO:0000256" key="7">
    <source>
        <dbReference type="ARBA" id="ARBA00023136"/>
    </source>
</evidence>
<evidence type="ECO:0000256" key="4">
    <source>
        <dbReference type="ARBA" id="ARBA00022496"/>
    </source>
</evidence>
<evidence type="ECO:0000256" key="5">
    <source>
        <dbReference type="ARBA" id="ARBA00023004"/>
    </source>
</evidence>
<evidence type="ECO:0000256" key="6">
    <source>
        <dbReference type="ARBA" id="ARBA00023065"/>
    </source>
</evidence>
<evidence type="ECO:0000313" key="10">
    <source>
        <dbReference type="Proteomes" id="UP001316189"/>
    </source>
</evidence>
<dbReference type="Proteomes" id="UP001316189">
    <property type="component" value="Chromosome"/>
</dbReference>
<dbReference type="InterPro" id="IPR003959">
    <property type="entry name" value="ATPase_AAA_core"/>
</dbReference>
<organism evidence="9 10">
    <name type="scientific">Cellulomonas chengniuliangii</name>
    <dbReference type="NCBI Taxonomy" id="2968084"/>
    <lineage>
        <taxon>Bacteria</taxon>
        <taxon>Bacillati</taxon>
        <taxon>Actinomycetota</taxon>
        <taxon>Actinomycetes</taxon>
        <taxon>Micrococcales</taxon>
        <taxon>Cellulomonadaceae</taxon>
        <taxon>Cellulomonas</taxon>
    </lineage>
</organism>
<keyword evidence="2" id="KW-0813">Transport</keyword>
<dbReference type="EMBL" id="CP101988">
    <property type="protein sequence ID" value="UUI76611.1"/>
    <property type="molecule type" value="Genomic_DNA"/>
</dbReference>
<dbReference type="RefSeq" id="WP_227568894.1">
    <property type="nucleotide sequence ID" value="NZ_CP101988.1"/>
</dbReference>
<evidence type="ECO:0000259" key="8">
    <source>
        <dbReference type="SMART" id="SM00382"/>
    </source>
</evidence>
<keyword evidence="4" id="KW-0410">Iron transport</keyword>
<reference evidence="9 10" key="1">
    <citation type="submission" date="2022-07" db="EMBL/GenBank/DDBJ databases">
        <title>Novel species in genus cellulomonas.</title>
        <authorList>
            <person name="Ye L."/>
        </authorList>
    </citation>
    <scope>NUCLEOTIDE SEQUENCE [LARGE SCALE GENOMIC DNA]</scope>
    <source>
        <strain evidence="10">zg-Y338</strain>
    </source>
</reference>
<accession>A0ABY5L521</accession>
<evidence type="ECO:0000313" key="9">
    <source>
        <dbReference type="EMBL" id="UUI76611.1"/>
    </source>
</evidence>
<comment type="subcellular location">
    <subcellularLocation>
        <location evidence="1">Cell membrane</location>
        <topology evidence="1">Peripheral membrane protein</topology>
    </subcellularLocation>
</comment>
<dbReference type="SUPFAM" id="SSF52540">
    <property type="entry name" value="P-loop containing nucleoside triphosphate hydrolases"/>
    <property type="match status" value="1"/>
</dbReference>
<dbReference type="PANTHER" id="PTHR42771">
    <property type="entry name" value="IRON(3+)-HYDROXAMATE IMPORT ATP-BINDING PROTEIN FHUC"/>
    <property type="match status" value="1"/>
</dbReference>
<keyword evidence="7" id="KW-0472">Membrane</keyword>
<keyword evidence="5" id="KW-0408">Iron</keyword>
<protein>
    <submittedName>
        <fullName evidence="9">AAA family ATPase</fullName>
    </submittedName>
</protein>
<keyword evidence="6" id="KW-0406">Ion transport</keyword>
<name>A0ABY5L521_9CELL</name>
<evidence type="ECO:0000256" key="1">
    <source>
        <dbReference type="ARBA" id="ARBA00004202"/>
    </source>
</evidence>
<feature type="domain" description="AAA+ ATPase" evidence="8">
    <location>
        <begin position="40"/>
        <end position="206"/>
    </location>
</feature>
<evidence type="ECO:0000256" key="2">
    <source>
        <dbReference type="ARBA" id="ARBA00022448"/>
    </source>
</evidence>
<dbReference type="Gene3D" id="3.40.50.300">
    <property type="entry name" value="P-loop containing nucleotide triphosphate hydrolases"/>
    <property type="match status" value="1"/>
</dbReference>
<keyword evidence="3" id="KW-1003">Cell membrane</keyword>
<sequence length="241" mass="26297">METAPILRRLAPDLGAPPIPAPWYAEIPAIAQVLREGWDLSAATVLVGDNGTGKSTLVEACALASGTGPEGGSRGSGFSTRPSESDLWRRLVVERRAGAPRRAFFLRAETAHSFYTYLEDNPGARPEPVFHEMSHGESFLALVGERMRRPGLYLLDEPESALSFHGCLALLARLHTLMASGSQVILSTHSPVLAALPGARIWELGEWGMRPCAWEDLDLVRGWRGFLDEPARYLRQVLDGA</sequence>
<evidence type="ECO:0000256" key="3">
    <source>
        <dbReference type="ARBA" id="ARBA00022475"/>
    </source>
</evidence>
<proteinExistence type="predicted"/>
<dbReference type="SMART" id="SM00382">
    <property type="entry name" value="AAA"/>
    <property type="match status" value="1"/>
</dbReference>
<gene>
    <name evidence="9" type="ORF">NP064_06925</name>
</gene>
<dbReference type="InterPro" id="IPR003593">
    <property type="entry name" value="AAA+_ATPase"/>
</dbReference>
<dbReference type="CDD" id="cd00267">
    <property type="entry name" value="ABC_ATPase"/>
    <property type="match status" value="1"/>
</dbReference>